<accession>A0ABP1AH07</accession>
<dbReference type="Proteomes" id="UP001497522">
    <property type="component" value="Chromosome 12"/>
</dbReference>
<dbReference type="PROSITE" id="PS50102">
    <property type="entry name" value="RRM"/>
    <property type="match status" value="3"/>
</dbReference>
<evidence type="ECO:0000256" key="2">
    <source>
        <dbReference type="PROSITE-ProRule" id="PRU00176"/>
    </source>
</evidence>
<feature type="domain" description="RRM" evidence="4">
    <location>
        <begin position="241"/>
        <end position="319"/>
    </location>
</feature>
<feature type="compositionally biased region" description="Basic and acidic residues" evidence="3">
    <location>
        <begin position="196"/>
        <end position="216"/>
    </location>
</feature>
<evidence type="ECO:0000313" key="5">
    <source>
        <dbReference type="EMBL" id="CAK9861803.1"/>
    </source>
</evidence>
<evidence type="ECO:0000259" key="4">
    <source>
        <dbReference type="PROSITE" id="PS50102"/>
    </source>
</evidence>
<feature type="region of interest" description="Disordered" evidence="3">
    <location>
        <begin position="194"/>
        <end position="233"/>
    </location>
</feature>
<feature type="region of interest" description="Disordered" evidence="3">
    <location>
        <begin position="1"/>
        <end position="29"/>
    </location>
</feature>
<dbReference type="Gene3D" id="3.30.70.330">
    <property type="match status" value="3"/>
</dbReference>
<evidence type="ECO:0000256" key="1">
    <source>
        <dbReference type="ARBA" id="ARBA00022884"/>
    </source>
</evidence>
<keyword evidence="6" id="KW-1185">Reference proteome</keyword>
<dbReference type="InterPro" id="IPR035979">
    <property type="entry name" value="RBD_domain_sf"/>
</dbReference>
<organism evidence="5 6">
    <name type="scientific">Sphagnum jensenii</name>
    <dbReference type="NCBI Taxonomy" id="128206"/>
    <lineage>
        <taxon>Eukaryota</taxon>
        <taxon>Viridiplantae</taxon>
        <taxon>Streptophyta</taxon>
        <taxon>Embryophyta</taxon>
        <taxon>Bryophyta</taxon>
        <taxon>Sphagnophytina</taxon>
        <taxon>Sphagnopsida</taxon>
        <taxon>Sphagnales</taxon>
        <taxon>Sphagnaceae</taxon>
        <taxon>Sphagnum</taxon>
    </lineage>
</organism>
<gene>
    <name evidence="5" type="ORF">CSSPJE1EN2_LOCUS4798</name>
</gene>
<sequence length="975" mass="104032">MARGTARRGRGRGGRGGGRGRGGGGGAAAAAAVAAAAVSSVTQVPNGEAEIEQSRVVGEVEVSSQSDLVVESEVAVGTAASTDFQPVVETVTTLGVDTTTTTTTTTDVETRKFGKDMITHDGGGNDDATVPNEAGNMEEVELEAEEEKKNHELDESSIPASSKIEGALEQPLEQPLGQPDKEFVGGVADLIGDAIGEDKDGEDKNGEANDGGKDIGGEGGEFDAEAQHSLPVSERRKHKRLEVFVGGLDKDTTEEDLKRLFQQVGDVVEVRLMRNSQTGKNKGYAFIRYATTAMAKRAAEELQHIEINGRPCGVLPSEENDTLFLGNISKSWKKEMVLDALRDMGINNIEELTLMEDPQLEGVNRGFSFIEFSTHKEALKAFRRLQQTDATFGTDRSAKVAWAQPLNEPDEETMSQVKSVFVDGMPPAWDEEKVREHFGKFGEIDRIVLARNMSAAKRKDFGFVNYVEREAAMACIDAISNSGIVDGEIKIKMKVMLAKPQVKSKPAKGGVRGGYPLGFKGDHRVGSVPAQPGRGGGGGREKSRRHSGNDSIHFGGSGSIRGGYPSNPNTIPLYKNDFGGRGRGQVGYGDRHDERRGYNSFRAAHGRGSLPTQSETYAERYDRVQGGRGYVGGGYGGRREYDYMVSGGGDIGGGGVGVGHSGRDHIPAALVYGGHDRPLHERYGGSVRDYEGPGIKRSYSAMEEEAKNFESQRGIPRARLEAPEPVPIQSVGVGQFGGATMYADASRFVRLPALSLVNYGLMYNFNGNRASVGRLPEQQQYTPYAVPQAVSVGHGVGQPQYLPLQHVSSQQLSTQHVSSQHVSTQQASMSGMMVGGQQQHMPSPQASIPGPSIGGQVEGGTPYSIYDAAPQPTVGLQTTAPQHQATHNFATGYAPTSYGYATGYTPATAYTTSAGYTLSQEYMGVAAALPAQEVNAATSYPTQSAYTAQYAVTPQQIPSAISGFTVPGAGQQTYY</sequence>
<dbReference type="EMBL" id="OZ023713">
    <property type="protein sequence ID" value="CAK9861803.1"/>
    <property type="molecule type" value="Genomic_DNA"/>
</dbReference>
<proteinExistence type="predicted"/>
<dbReference type="SUPFAM" id="SSF54928">
    <property type="entry name" value="RNA-binding domain, RBD"/>
    <property type="match status" value="2"/>
</dbReference>
<dbReference type="Pfam" id="PF00076">
    <property type="entry name" value="RRM_1"/>
    <property type="match status" value="3"/>
</dbReference>
<reference evidence="5" key="1">
    <citation type="submission" date="2024-03" db="EMBL/GenBank/DDBJ databases">
        <authorList>
            <consortium name="ELIXIR-Norway"/>
            <consortium name="Elixir Norway"/>
        </authorList>
    </citation>
    <scope>NUCLEOTIDE SEQUENCE</scope>
</reference>
<evidence type="ECO:0000256" key="3">
    <source>
        <dbReference type="SAM" id="MobiDB-lite"/>
    </source>
</evidence>
<evidence type="ECO:0000313" key="6">
    <source>
        <dbReference type="Proteomes" id="UP001497522"/>
    </source>
</evidence>
<dbReference type="SMART" id="SM00360">
    <property type="entry name" value="RRM"/>
    <property type="match status" value="3"/>
</dbReference>
<name>A0ABP1AH07_9BRYO</name>
<feature type="region of interest" description="Disordered" evidence="3">
    <location>
        <begin position="504"/>
        <end position="578"/>
    </location>
</feature>
<dbReference type="PANTHER" id="PTHR21245">
    <property type="entry name" value="HETEROGENEOUS NUCLEAR RIBONUCLEOPROTEIN"/>
    <property type="match status" value="1"/>
</dbReference>
<feature type="domain" description="RRM" evidence="4">
    <location>
        <begin position="418"/>
        <end position="500"/>
    </location>
</feature>
<feature type="domain" description="RRM" evidence="4">
    <location>
        <begin position="321"/>
        <end position="405"/>
    </location>
</feature>
<dbReference type="CDD" id="cd00590">
    <property type="entry name" value="RRM_SF"/>
    <property type="match status" value="2"/>
</dbReference>
<feature type="compositionally biased region" description="Gly residues" evidence="3">
    <location>
        <begin position="14"/>
        <end position="27"/>
    </location>
</feature>
<keyword evidence="1 2" id="KW-0694">RNA-binding</keyword>
<dbReference type="InterPro" id="IPR012677">
    <property type="entry name" value="Nucleotide-bd_a/b_plait_sf"/>
</dbReference>
<dbReference type="InterPro" id="IPR000504">
    <property type="entry name" value="RRM_dom"/>
</dbReference>
<protein>
    <recommendedName>
        <fullName evidence="4">RRM domain-containing protein</fullName>
    </recommendedName>
</protein>
<feature type="compositionally biased region" description="Basic residues" evidence="3">
    <location>
        <begin position="1"/>
        <end position="13"/>
    </location>
</feature>